<evidence type="ECO:0000313" key="6">
    <source>
        <dbReference type="Proteomes" id="UP000185655"/>
    </source>
</evidence>
<evidence type="ECO:0000256" key="2">
    <source>
        <dbReference type="PROSITE-ProRule" id="PRU00335"/>
    </source>
</evidence>
<dbReference type="InterPro" id="IPR009057">
    <property type="entry name" value="Homeodomain-like_sf"/>
</dbReference>
<sequence length="218" mass="25242">MLDNLSNFQKENKNMPKKVDLRIKRTNKLITQAFIKLLRSKTFDKITINDISDEAMINRATFYSHFKDKFDLFEQIIDKFLGEFAAVLDEENLIEKNSVNVKKIECSLTKFYEFVQENPDLARIIVTHSNKEILSERLLAILSERYSEIFNALDVRNDNLKIPTDFVVSYITSIFTGTLNWWIGQKNNEITASEFAALVIKLISNGHLTVLGVNINRD</sequence>
<dbReference type="Gene3D" id="1.10.357.10">
    <property type="entry name" value="Tetracycline Repressor, domain 2"/>
    <property type="match status" value="1"/>
</dbReference>
<name>A0A1K2HEI3_9LACT</name>
<dbReference type="Pfam" id="PF00440">
    <property type="entry name" value="TetR_N"/>
    <property type="match status" value="1"/>
</dbReference>
<evidence type="ECO:0000313" key="4">
    <source>
        <dbReference type="EMBL" id="PCS03330.1"/>
    </source>
</evidence>
<proteinExistence type="predicted"/>
<evidence type="ECO:0000256" key="1">
    <source>
        <dbReference type="ARBA" id="ARBA00023125"/>
    </source>
</evidence>
<evidence type="ECO:0000259" key="3">
    <source>
        <dbReference type="PROSITE" id="PS50977"/>
    </source>
</evidence>
<dbReference type="OrthoDB" id="9810250at2"/>
<keyword evidence="1 2" id="KW-0238">DNA-binding</keyword>
<evidence type="ECO:0000313" key="5">
    <source>
        <dbReference type="EMBL" id="SFZ75240.1"/>
    </source>
</evidence>
<dbReference type="PANTHER" id="PTHR43479:SF7">
    <property type="entry name" value="TETR-FAMILY TRANSCRIPTIONAL REGULATOR"/>
    <property type="match status" value="1"/>
</dbReference>
<dbReference type="Proteomes" id="UP000185655">
    <property type="component" value="Unassembled WGS sequence"/>
</dbReference>
<reference evidence="4 7" key="1">
    <citation type="submission" date="2014-12" db="EMBL/GenBank/DDBJ databases">
        <title>Draft genome sequences of 10 type strains of Lactococcus.</title>
        <authorList>
            <person name="Sun Z."/>
            <person name="Zhong Z."/>
            <person name="Liu W."/>
            <person name="Zhang W."/>
            <person name="Zhang H."/>
        </authorList>
    </citation>
    <scope>NUCLEOTIDE SEQUENCE [LARGE SCALE GENOMIC DNA]</scope>
    <source>
        <strain evidence="4 7">DSM 22330</strain>
    </source>
</reference>
<dbReference type="PANTHER" id="PTHR43479">
    <property type="entry name" value="ACREF/ENVCD OPERON REPRESSOR-RELATED"/>
    <property type="match status" value="1"/>
</dbReference>
<dbReference type="InterPro" id="IPR001647">
    <property type="entry name" value="HTH_TetR"/>
</dbReference>
<feature type="DNA-binding region" description="H-T-H motif" evidence="2">
    <location>
        <begin position="47"/>
        <end position="66"/>
    </location>
</feature>
<accession>A0A1K2HEI3</accession>
<dbReference type="Proteomes" id="UP000218979">
    <property type="component" value="Unassembled WGS sequence"/>
</dbReference>
<dbReference type="GO" id="GO:0003677">
    <property type="term" value="F:DNA binding"/>
    <property type="evidence" value="ECO:0007669"/>
    <property type="project" value="UniProtKB-UniRule"/>
</dbReference>
<protein>
    <submittedName>
        <fullName evidence="4">TetR family transcriptional regulator</fullName>
    </submittedName>
    <submittedName>
        <fullName evidence="5">Transcriptional regulator, TetR family</fullName>
    </submittedName>
</protein>
<gene>
    <name evidence="4" type="ORF">RR45_GL002099</name>
    <name evidence="5" type="ORF">SAMN02746068_01501</name>
</gene>
<feature type="domain" description="HTH tetR-type" evidence="3">
    <location>
        <begin position="24"/>
        <end position="84"/>
    </location>
</feature>
<dbReference type="SUPFAM" id="SSF46689">
    <property type="entry name" value="Homeodomain-like"/>
    <property type="match status" value="1"/>
</dbReference>
<evidence type="ECO:0000313" key="7">
    <source>
        <dbReference type="Proteomes" id="UP000218979"/>
    </source>
</evidence>
<organism evidence="5 6">
    <name type="scientific">Pseudolactococcus chungangensis CAU 28 = DSM 22330</name>
    <dbReference type="NCBI Taxonomy" id="1122154"/>
    <lineage>
        <taxon>Bacteria</taxon>
        <taxon>Bacillati</taxon>
        <taxon>Bacillota</taxon>
        <taxon>Bacilli</taxon>
        <taxon>Lactobacillales</taxon>
        <taxon>Streptococcaceae</taxon>
        <taxon>Pseudolactococcus</taxon>
    </lineage>
</organism>
<dbReference type="Pfam" id="PF14278">
    <property type="entry name" value="TetR_C_8"/>
    <property type="match status" value="1"/>
</dbReference>
<dbReference type="PROSITE" id="PS50977">
    <property type="entry name" value="HTH_TETR_2"/>
    <property type="match status" value="1"/>
</dbReference>
<dbReference type="InterPro" id="IPR050624">
    <property type="entry name" value="HTH-type_Tx_Regulator"/>
</dbReference>
<reference evidence="5 6" key="2">
    <citation type="submission" date="2016-11" db="EMBL/GenBank/DDBJ databases">
        <authorList>
            <person name="Jaros S."/>
            <person name="Januszkiewicz K."/>
            <person name="Wedrychowicz H."/>
        </authorList>
    </citation>
    <scope>NUCLEOTIDE SEQUENCE [LARGE SCALE GENOMIC DNA]</scope>
    <source>
        <strain evidence="5 6">DSM 22330</strain>
    </source>
</reference>
<keyword evidence="7" id="KW-1185">Reference proteome</keyword>
<dbReference type="STRING" id="1122154.SAMN02746068_01501"/>
<dbReference type="AlphaFoldDB" id="A0A1K2HEI3"/>
<dbReference type="EMBL" id="JXJT01000009">
    <property type="protein sequence ID" value="PCS03330.1"/>
    <property type="molecule type" value="Genomic_DNA"/>
</dbReference>
<dbReference type="InterPro" id="IPR039532">
    <property type="entry name" value="TetR_C_Firmicutes"/>
</dbReference>
<dbReference type="EMBL" id="FPKS01000008">
    <property type="protein sequence ID" value="SFZ75240.1"/>
    <property type="molecule type" value="Genomic_DNA"/>
</dbReference>